<feature type="region of interest" description="Disordered" evidence="8">
    <location>
        <begin position="1"/>
        <end position="20"/>
    </location>
</feature>
<feature type="region of interest" description="Disordered" evidence="8">
    <location>
        <begin position="534"/>
        <end position="555"/>
    </location>
</feature>
<evidence type="ECO:0000256" key="6">
    <source>
        <dbReference type="PROSITE-ProRule" id="PRU00108"/>
    </source>
</evidence>
<dbReference type="PANTHER" id="PTHR24341:SF6">
    <property type="entry name" value="HOMEOBOX PROTEIN INVECTED"/>
    <property type="match status" value="1"/>
</dbReference>
<feature type="compositionally biased region" description="Polar residues" evidence="8">
    <location>
        <begin position="265"/>
        <end position="278"/>
    </location>
</feature>
<proteinExistence type="inferred from homology"/>
<dbReference type="PANTHER" id="PTHR24341">
    <property type="entry name" value="HOMEOBOX PROTEIN ENGRAILED"/>
    <property type="match status" value="1"/>
</dbReference>
<feature type="compositionally biased region" description="Low complexity" evidence="8">
    <location>
        <begin position="306"/>
        <end position="320"/>
    </location>
</feature>
<dbReference type="PROSITE" id="PS50071">
    <property type="entry name" value="HOMEOBOX_2"/>
    <property type="match status" value="1"/>
</dbReference>
<keyword evidence="11" id="KW-1185">Reference proteome</keyword>
<comment type="similarity">
    <text evidence="2">Belongs to the engrailed homeobox family.</text>
</comment>
<feature type="region of interest" description="Disordered" evidence="8">
    <location>
        <begin position="265"/>
        <end position="287"/>
    </location>
</feature>
<dbReference type="CDD" id="cd00086">
    <property type="entry name" value="homeodomain"/>
    <property type="match status" value="1"/>
</dbReference>
<dbReference type="AlphaFoldDB" id="A0AAD9WCL8"/>
<feature type="region of interest" description="Disordered" evidence="8">
    <location>
        <begin position="303"/>
        <end position="329"/>
    </location>
</feature>
<dbReference type="InterPro" id="IPR001356">
    <property type="entry name" value="HD"/>
</dbReference>
<accession>A0AAD9WCL8</accession>
<gene>
    <name evidence="10" type="ORF">QTJ16_003787</name>
</gene>
<evidence type="ECO:0000256" key="1">
    <source>
        <dbReference type="ARBA" id="ARBA00004123"/>
    </source>
</evidence>
<dbReference type="SUPFAM" id="SSF46689">
    <property type="entry name" value="Homeodomain-like"/>
    <property type="match status" value="1"/>
</dbReference>
<dbReference type="Pfam" id="PF00046">
    <property type="entry name" value="Homeodomain"/>
    <property type="match status" value="1"/>
</dbReference>
<feature type="compositionally biased region" description="Low complexity" evidence="8">
    <location>
        <begin position="474"/>
        <end position="483"/>
    </location>
</feature>
<evidence type="ECO:0000313" key="11">
    <source>
        <dbReference type="Proteomes" id="UP001285354"/>
    </source>
</evidence>
<sequence>MPNMEFFEPTSYQHHQHQRHQFHPEQLPYNDGHQKYAMSHPAQLIVMPNCAKANETKPRLGKDEVDILEREFKKNPKPTTLTKRQFAEDMGVDLARINNWFQNRRAKRKQEKKQEAYEAGQAQEALGYSEPSSPEFYNNGKAFFGDNGQAASIQQPSTSFATVNGPAPPVASYNPQYTDPATASMESLQRTMAAAQAASGRDGFHQFVNHHDSLATFAGPIHEFASTDRAQFPPPEESLDQFNGGQNYSYPSNYANSLYIDPSRSQSLVQSPEANHTPTPFDGFPDSRSEAAMALLMTTFPPQQYDIQGDNGAQQQDDNQFTQSPQAAHESGLPVEFKYEIAESEQSSFSPPDPSIMFKSPPPPMDIASRRKVQVKPAALVADTLRSRPSSGPRTISHAEGLRRPTESPASSPMRRIVSAGGNRNVLSGRIHKSGLELPQRSPINLGGFTDTGSFLEHNYKNIRNTPPLGGGSPLNSLNSSLAPPTPLSPPERDVTFTNGESMTLTASQIERGVNLVSDGGIPSCFTAVEGDPDLASPPETPHAPTILNGSSSEWPDLTDKSWQYDIHDDPLYTPAQDLFPIEIHVPQPSYLAPLSQPVTPAFGSQFNPNFMFRHDSPLFPSDTPHYALSTQPGPEYSFPESQAHMSTPPSAAKQKTFQFSHTTAADFSDK</sequence>
<feature type="region of interest" description="Disordered" evidence="8">
    <location>
        <begin position="463"/>
        <end position="493"/>
    </location>
</feature>
<evidence type="ECO:0000256" key="7">
    <source>
        <dbReference type="RuleBase" id="RU000682"/>
    </source>
</evidence>
<dbReference type="PROSITE" id="PS00027">
    <property type="entry name" value="HOMEOBOX_1"/>
    <property type="match status" value="1"/>
</dbReference>
<keyword evidence="3 6" id="KW-0238">DNA-binding</keyword>
<dbReference type="GO" id="GO:0003677">
    <property type="term" value="F:DNA binding"/>
    <property type="evidence" value="ECO:0007669"/>
    <property type="project" value="UniProtKB-UniRule"/>
</dbReference>
<evidence type="ECO:0000256" key="3">
    <source>
        <dbReference type="ARBA" id="ARBA00023125"/>
    </source>
</evidence>
<dbReference type="GO" id="GO:0000981">
    <property type="term" value="F:DNA-binding transcription factor activity, RNA polymerase II-specific"/>
    <property type="evidence" value="ECO:0007669"/>
    <property type="project" value="InterPro"/>
</dbReference>
<dbReference type="SMART" id="SM00389">
    <property type="entry name" value="HOX"/>
    <property type="match status" value="1"/>
</dbReference>
<feature type="DNA-binding region" description="Homeobox" evidence="6">
    <location>
        <begin position="53"/>
        <end position="112"/>
    </location>
</feature>
<reference evidence="10" key="1">
    <citation type="submission" date="2023-06" db="EMBL/GenBank/DDBJ databases">
        <title>Draft genome of Marssonina rosae.</title>
        <authorList>
            <person name="Cheng Q."/>
        </authorList>
    </citation>
    <scope>NUCLEOTIDE SEQUENCE</scope>
    <source>
        <strain evidence="10">R4</strain>
    </source>
</reference>
<comment type="subcellular location">
    <subcellularLocation>
        <location evidence="1 6 7">Nucleus</location>
    </subcellularLocation>
</comment>
<feature type="region of interest" description="Disordered" evidence="8">
    <location>
        <begin position="625"/>
        <end position="671"/>
    </location>
</feature>
<name>A0AAD9WCL8_9HELO</name>
<organism evidence="10 11">
    <name type="scientific">Diplocarpon rosae</name>
    <dbReference type="NCBI Taxonomy" id="946125"/>
    <lineage>
        <taxon>Eukaryota</taxon>
        <taxon>Fungi</taxon>
        <taxon>Dikarya</taxon>
        <taxon>Ascomycota</taxon>
        <taxon>Pezizomycotina</taxon>
        <taxon>Leotiomycetes</taxon>
        <taxon>Helotiales</taxon>
        <taxon>Drepanopezizaceae</taxon>
        <taxon>Diplocarpon</taxon>
    </lineage>
</organism>
<protein>
    <recommendedName>
        <fullName evidence="9">Homeobox domain-containing protein</fullName>
    </recommendedName>
</protein>
<dbReference type="InterPro" id="IPR017970">
    <property type="entry name" value="Homeobox_CS"/>
</dbReference>
<keyword evidence="4 6" id="KW-0371">Homeobox</keyword>
<evidence type="ECO:0000256" key="5">
    <source>
        <dbReference type="ARBA" id="ARBA00023242"/>
    </source>
</evidence>
<evidence type="ECO:0000256" key="8">
    <source>
        <dbReference type="SAM" id="MobiDB-lite"/>
    </source>
</evidence>
<evidence type="ECO:0000256" key="2">
    <source>
        <dbReference type="ARBA" id="ARBA00010896"/>
    </source>
</evidence>
<feature type="domain" description="Homeobox" evidence="9">
    <location>
        <begin position="51"/>
        <end position="111"/>
    </location>
</feature>
<dbReference type="Proteomes" id="UP001285354">
    <property type="component" value="Unassembled WGS sequence"/>
</dbReference>
<keyword evidence="5 6" id="KW-0539">Nucleus</keyword>
<comment type="caution">
    <text evidence="10">The sequence shown here is derived from an EMBL/GenBank/DDBJ whole genome shotgun (WGS) entry which is preliminary data.</text>
</comment>
<feature type="compositionally biased region" description="Polar residues" evidence="8">
    <location>
        <begin position="640"/>
        <end position="671"/>
    </location>
</feature>
<dbReference type="InterPro" id="IPR050720">
    <property type="entry name" value="Engrailed_Homeobox_TFs"/>
</dbReference>
<evidence type="ECO:0000313" key="10">
    <source>
        <dbReference type="EMBL" id="KAK2626612.1"/>
    </source>
</evidence>
<dbReference type="Gene3D" id="1.10.10.60">
    <property type="entry name" value="Homeodomain-like"/>
    <property type="match status" value="1"/>
</dbReference>
<evidence type="ECO:0000259" key="9">
    <source>
        <dbReference type="PROSITE" id="PS50071"/>
    </source>
</evidence>
<dbReference type="InterPro" id="IPR009057">
    <property type="entry name" value="Homeodomain-like_sf"/>
</dbReference>
<feature type="region of interest" description="Disordered" evidence="8">
    <location>
        <begin position="105"/>
        <end position="132"/>
    </location>
</feature>
<dbReference type="GO" id="GO:0016586">
    <property type="term" value="C:RSC-type complex"/>
    <property type="evidence" value="ECO:0007669"/>
    <property type="project" value="TreeGrafter"/>
</dbReference>
<feature type="region of interest" description="Disordered" evidence="8">
    <location>
        <begin position="386"/>
        <end position="416"/>
    </location>
</feature>
<dbReference type="EMBL" id="JAUBYV010000005">
    <property type="protein sequence ID" value="KAK2626612.1"/>
    <property type="molecule type" value="Genomic_DNA"/>
</dbReference>
<evidence type="ECO:0000256" key="4">
    <source>
        <dbReference type="ARBA" id="ARBA00023155"/>
    </source>
</evidence>